<dbReference type="GO" id="GO:0004084">
    <property type="term" value="F:branched-chain-amino-acid transaminase activity"/>
    <property type="evidence" value="ECO:0007669"/>
    <property type="project" value="UniProtKB-EC"/>
</dbReference>
<keyword evidence="6 10" id="KW-0663">Pyridoxal phosphate</keyword>
<evidence type="ECO:0000256" key="4">
    <source>
        <dbReference type="ARBA" id="ARBA00022605"/>
    </source>
</evidence>
<dbReference type="PANTHER" id="PTHR11825:SF44">
    <property type="entry name" value="BRANCHED-CHAIN-AMINO-ACID AMINOTRANSFERASE"/>
    <property type="match status" value="1"/>
</dbReference>
<dbReference type="CDD" id="cd01557">
    <property type="entry name" value="BCAT_beta_family"/>
    <property type="match status" value="1"/>
</dbReference>
<evidence type="ECO:0000256" key="9">
    <source>
        <dbReference type="RuleBase" id="RU004106"/>
    </source>
</evidence>
<keyword evidence="4 11" id="KW-0028">Amino-acid biosynthesis</keyword>
<feature type="modified residue" description="N6-(pyridoxal phosphate)lysine" evidence="8">
    <location>
        <position position="220"/>
    </location>
</feature>
<dbReference type="FunFam" id="3.30.470.10:FF:000005">
    <property type="entry name" value="Branched-chain-amino-acid aminotransferase"/>
    <property type="match status" value="1"/>
</dbReference>
<dbReference type="InterPro" id="IPR018300">
    <property type="entry name" value="Aminotrans_IV_CS"/>
</dbReference>
<dbReference type="NCBIfam" id="NF009897">
    <property type="entry name" value="PRK13357.1"/>
    <property type="match status" value="1"/>
</dbReference>
<dbReference type="PANTHER" id="PTHR11825">
    <property type="entry name" value="SUBGROUP IIII AMINOTRANSFERASE"/>
    <property type="match status" value="1"/>
</dbReference>
<dbReference type="NCBIfam" id="TIGR01123">
    <property type="entry name" value="ilvE_II"/>
    <property type="match status" value="1"/>
</dbReference>
<dbReference type="Proteomes" id="UP001217754">
    <property type="component" value="Chromosome 2"/>
</dbReference>
<dbReference type="EC" id="2.6.1.42" evidence="11"/>
<dbReference type="PROSITE" id="PS00770">
    <property type="entry name" value="AA_TRANSFER_CLASS_4"/>
    <property type="match status" value="1"/>
</dbReference>
<dbReference type="InterPro" id="IPR043132">
    <property type="entry name" value="BCAT-like_C"/>
</dbReference>
<dbReference type="InterPro" id="IPR043131">
    <property type="entry name" value="BCAT-like_N"/>
</dbReference>
<evidence type="ECO:0000256" key="8">
    <source>
        <dbReference type="PIRSR" id="PIRSR006468-1"/>
    </source>
</evidence>
<dbReference type="GeneID" id="85224959"/>
<evidence type="ECO:0000313" key="13">
    <source>
        <dbReference type="Proteomes" id="UP001217754"/>
    </source>
</evidence>
<dbReference type="Gene3D" id="3.30.470.10">
    <property type="match status" value="1"/>
</dbReference>
<evidence type="ECO:0000256" key="10">
    <source>
        <dbReference type="RuleBase" id="RU004516"/>
    </source>
</evidence>
<evidence type="ECO:0000256" key="3">
    <source>
        <dbReference type="ARBA" id="ARBA00022576"/>
    </source>
</evidence>
<dbReference type="InterPro" id="IPR033939">
    <property type="entry name" value="BCAT_family"/>
</dbReference>
<gene>
    <name evidence="12" type="ORF">MJAP1_001310</name>
</gene>
<evidence type="ECO:0000256" key="1">
    <source>
        <dbReference type="ARBA" id="ARBA00001933"/>
    </source>
</evidence>
<comment type="catalytic activity">
    <reaction evidence="11">
        <text>L-isoleucine + 2-oxoglutarate = (S)-3-methyl-2-oxopentanoate + L-glutamate</text>
        <dbReference type="Rhea" id="RHEA:24801"/>
        <dbReference type="ChEBI" id="CHEBI:16810"/>
        <dbReference type="ChEBI" id="CHEBI:29985"/>
        <dbReference type="ChEBI" id="CHEBI:35146"/>
        <dbReference type="ChEBI" id="CHEBI:58045"/>
        <dbReference type="EC" id="2.6.1.42"/>
    </reaction>
</comment>
<dbReference type="InterPro" id="IPR001544">
    <property type="entry name" value="Aminotrans_IV"/>
</dbReference>
<sequence length="396" mass="42865">MSSTASNAVNAPDAKRLKSDVAPLDASRLTIERNSAPRNPPPSDKLVFGQTFTNHMLTVPWNVSTGWGEPKIQPYGPFTLDPSSVIFHYAPSLFEGLKAYRAPDGSVRLFRPDKNAERMNRSAERIALPTFDEDELVKLIKKTVEIDQDWVPSEPGFSLYVRPTLIGTQASLGVSPSSDAMLFIIMSPAGPYYSSGVKPVALEANPARVRAWPGGTGDAKLGANYGPCILPQREAAKKGYQQNLWLFGDEHYLTEVGTMNLFVVLKNDDGSFEVVTPPLNGMILPGVTRDSVLGLLRAHGKGESKLGELPAVHVSEREITMKEVEQAAEQGKLVEIFGAGTAVVISPVDKIGYMGKDIPVPVTESGFGPVADVILKTLSDIQWGKVSHPWSVAVSE</sequence>
<comment type="similarity">
    <text evidence="2 9">Belongs to the class-IV pyridoxal-phosphate-dependent aminotransferase family.</text>
</comment>
<dbReference type="InterPro" id="IPR036038">
    <property type="entry name" value="Aminotransferase-like"/>
</dbReference>
<evidence type="ECO:0000256" key="6">
    <source>
        <dbReference type="ARBA" id="ARBA00022898"/>
    </source>
</evidence>
<dbReference type="GO" id="GO:0009099">
    <property type="term" value="P:L-valine biosynthetic process"/>
    <property type="evidence" value="ECO:0007669"/>
    <property type="project" value="TreeGrafter"/>
</dbReference>
<evidence type="ECO:0000256" key="5">
    <source>
        <dbReference type="ARBA" id="ARBA00022679"/>
    </source>
</evidence>
<name>A0AAF0F1K1_9BASI</name>
<dbReference type="InterPro" id="IPR005786">
    <property type="entry name" value="B_amino_transII"/>
</dbReference>
<evidence type="ECO:0000256" key="7">
    <source>
        <dbReference type="ARBA" id="ARBA00023304"/>
    </source>
</evidence>
<dbReference type="RefSeq" id="XP_060121256.1">
    <property type="nucleotide sequence ID" value="XM_060265273.1"/>
</dbReference>
<comment type="cofactor">
    <cofactor evidence="1 10">
        <name>pyridoxal 5'-phosphate</name>
        <dbReference type="ChEBI" id="CHEBI:597326"/>
    </cofactor>
</comment>
<reference evidence="12" key="1">
    <citation type="submission" date="2023-03" db="EMBL/GenBank/DDBJ databases">
        <title>Mating type loci evolution in Malassezia.</title>
        <authorList>
            <person name="Coelho M.A."/>
        </authorList>
    </citation>
    <scope>NUCLEOTIDE SEQUENCE</scope>
    <source>
        <strain evidence="12">CBS 9431</strain>
    </source>
</reference>
<dbReference type="Gene3D" id="3.20.10.10">
    <property type="entry name" value="D-amino Acid Aminotransferase, subunit A, domain 2"/>
    <property type="match status" value="1"/>
</dbReference>
<organism evidence="12 13">
    <name type="scientific">Malassezia japonica</name>
    <dbReference type="NCBI Taxonomy" id="223818"/>
    <lineage>
        <taxon>Eukaryota</taxon>
        <taxon>Fungi</taxon>
        <taxon>Dikarya</taxon>
        <taxon>Basidiomycota</taxon>
        <taxon>Ustilaginomycotina</taxon>
        <taxon>Malasseziomycetes</taxon>
        <taxon>Malasseziales</taxon>
        <taxon>Malasseziaceae</taxon>
        <taxon>Malassezia</taxon>
    </lineage>
</organism>
<dbReference type="Pfam" id="PF01063">
    <property type="entry name" value="Aminotran_4"/>
    <property type="match status" value="1"/>
</dbReference>
<protein>
    <recommendedName>
        <fullName evidence="11">Branched-chain-amino-acid aminotransferase</fullName>
        <ecNumber evidence="11">2.6.1.42</ecNumber>
    </recommendedName>
</protein>
<comment type="catalytic activity">
    <reaction evidence="11">
        <text>L-valine + 2-oxoglutarate = 3-methyl-2-oxobutanoate + L-glutamate</text>
        <dbReference type="Rhea" id="RHEA:24813"/>
        <dbReference type="ChEBI" id="CHEBI:11851"/>
        <dbReference type="ChEBI" id="CHEBI:16810"/>
        <dbReference type="ChEBI" id="CHEBI:29985"/>
        <dbReference type="ChEBI" id="CHEBI:57762"/>
        <dbReference type="EC" id="2.6.1.42"/>
    </reaction>
</comment>
<dbReference type="SUPFAM" id="SSF56752">
    <property type="entry name" value="D-aminoacid aminotransferase-like PLP-dependent enzymes"/>
    <property type="match status" value="1"/>
</dbReference>
<dbReference type="FunFam" id="3.20.10.10:FF:000004">
    <property type="entry name" value="Branched-chain-amino-acid aminotransferase"/>
    <property type="match status" value="1"/>
</dbReference>
<comment type="catalytic activity">
    <reaction evidence="11">
        <text>L-leucine + 2-oxoglutarate = 4-methyl-2-oxopentanoate + L-glutamate</text>
        <dbReference type="Rhea" id="RHEA:18321"/>
        <dbReference type="ChEBI" id="CHEBI:16810"/>
        <dbReference type="ChEBI" id="CHEBI:17865"/>
        <dbReference type="ChEBI" id="CHEBI:29985"/>
        <dbReference type="ChEBI" id="CHEBI:57427"/>
        <dbReference type="EC" id="2.6.1.42"/>
    </reaction>
</comment>
<keyword evidence="3 11" id="KW-0032">Aminotransferase</keyword>
<evidence type="ECO:0000313" key="12">
    <source>
        <dbReference type="EMBL" id="WFD38359.1"/>
    </source>
</evidence>
<keyword evidence="5 11" id="KW-0808">Transferase</keyword>
<evidence type="ECO:0000256" key="11">
    <source>
        <dbReference type="RuleBase" id="RU004517"/>
    </source>
</evidence>
<dbReference type="EMBL" id="CP119959">
    <property type="protein sequence ID" value="WFD38359.1"/>
    <property type="molecule type" value="Genomic_DNA"/>
</dbReference>
<accession>A0AAF0F1K1</accession>
<dbReference type="GO" id="GO:0005739">
    <property type="term" value="C:mitochondrion"/>
    <property type="evidence" value="ECO:0007669"/>
    <property type="project" value="TreeGrafter"/>
</dbReference>
<dbReference type="AlphaFoldDB" id="A0AAF0F1K1"/>
<dbReference type="PIRSF" id="PIRSF006468">
    <property type="entry name" value="BCAT1"/>
    <property type="match status" value="1"/>
</dbReference>
<dbReference type="GO" id="GO:0009098">
    <property type="term" value="P:L-leucine biosynthetic process"/>
    <property type="evidence" value="ECO:0007669"/>
    <property type="project" value="TreeGrafter"/>
</dbReference>
<keyword evidence="13" id="KW-1185">Reference proteome</keyword>
<evidence type="ECO:0000256" key="2">
    <source>
        <dbReference type="ARBA" id="ARBA00009320"/>
    </source>
</evidence>
<proteinExistence type="inferred from homology"/>
<keyword evidence="7 11" id="KW-0100">Branched-chain amino acid biosynthesis</keyword>